<name>A0A076LKV9_9GAMM</name>
<sequence>MMRSLSTAVTAWLRLGAAGLLFGLSALPAAADGSLTLYTTREPGLIKPLLEGWTQQSGVQVNTVYIKDGMLERLKAEGANSPADLLMTVDAGNLLDLVEAGVTQPVDSATLTQAIPANLRGSDNQWFALSMRARVLYIAKDLPGRTLQYQDLAKPEWHNRICMRSGQHPYNTALVAAMIAHQGEAKTEQWLRALKANLARKPTGGDRDVARDILGGICDIGIANSYYVGHLKNAKPGSDARQWGEAIDVIRPTFANGGTHVNISGAAVARHAPNRQAAVQLMEYLVSPEAQQRYARANYEYPVRQGVALDPTIADAIGTITPDPLPLTEIVKHRKQASLLVDKVGFDQ</sequence>
<dbReference type="HOGENOM" id="CLU_026974_2_1_6"/>
<evidence type="ECO:0000313" key="5">
    <source>
        <dbReference type="Proteomes" id="UP000028681"/>
    </source>
</evidence>
<dbReference type="EMBL" id="CP006664">
    <property type="protein sequence ID" value="AIJ07412.1"/>
    <property type="molecule type" value="Genomic_DNA"/>
</dbReference>
<reference evidence="4 5" key="1">
    <citation type="journal article" date="2012" name="PLoS ONE">
        <title>Edwardsiella comparative phylogenomics reveal the new intra/inter-species taxonomic relationships, virulence evolution and niche adaptation mechanisms.</title>
        <authorList>
            <person name="Yang M."/>
            <person name="Lv Y."/>
            <person name="Xiao J."/>
            <person name="Wu H."/>
            <person name="Zheng H."/>
            <person name="Liu Q."/>
            <person name="Zhang Y."/>
            <person name="Wang Q."/>
        </authorList>
    </citation>
    <scope>NUCLEOTIDE SEQUENCE [LARGE SCALE GENOMIC DNA]</scope>
    <source>
        <strain evidence="5">080813</strain>
    </source>
</reference>
<dbReference type="KEGG" id="ete:ETEE_0945"/>
<gene>
    <name evidence="4" type="primary">afuA</name>
    <name evidence="4" type="ORF">ETEE_0945</name>
</gene>
<keyword evidence="2" id="KW-0732">Signal</keyword>
<evidence type="ECO:0000313" key="4">
    <source>
        <dbReference type="EMBL" id="AIJ07412.1"/>
    </source>
</evidence>
<dbReference type="RefSeq" id="WP_081854083.1">
    <property type="nucleotide sequence ID" value="NZ_CP006664.1"/>
</dbReference>
<feature type="binding site" evidence="3">
    <location>
        <position position="227"/>
    </location>
    <ligand>
        <name>Fe cation</name>
        <dbReference type="ChEBI" id="CHEBI:24875"/>
    </ligand>
</feature>
<dbReference type="Pfam" id="PF13343">
    <property type="entry name" value="SBP_bac_6"/>
    <property type="match status" value="1"/>
</dbReference>
<protein>
    <submittedName>
        <fullName evidence="4">Ferric iron ABC transporter, iron-binding protein</fullName>
    </submittedName>
</protein>
<feature type="binding site" evidence="3">
    <location>
        <position position="226"/>
    </location>
    <ligand>
        <name>Fe cation</name>
        <dbReference type="ChEBI" id="CHEBI:24875"/>
    </ligand>
</feature>
<comment type="similarity">
    <text evidence="1">Belongs to the bacterial solute-binding protein 1 family.</text>
</comment>
<dbReference type="InterPro" id="IPR026045">
    <property type="entry name" value="Ferric-bd"/>
</dbReference>
<dbReference type="GO" id="GO:0046872">
    <property type="term" value="F:metal ion binding"/>
    <property type="evidence" value="ECO:0007669"/>
    <property type="project" value="UniProtKB-KW"/>
</dbReference>
<evidence type="ECO:0000256" key="3">
    <source>
        <dbReference type="PIRSR" id="PIRSR002825-1"/>
    </source>
</evidence>
<dbReference type="GeneID" id="33938649"/>
<keyword evidence="3" id="KW-0479">Metal-binding</keyword>
<keyword evidence="3" id="KW-0408">Iron</keyword>
<proteinExistence type="inferred from homology"/>
<dbReference type="PIRSF" id="PIRSF002825">
    <property type="entry name" value="CfbpA"/>
    <property type="match status" value="1"/>
</dbReference>
<evidence type="ECO:0000256" key="2">
    <source>
        <dbReference type="ARBA" id="ARBA00022729"/>
    </source>
</evidence>
<evidence type="ECO:0000256" key="1">
    <source>
        <dbReference type="ARBA" id="ARBA00008520"/>
    </source>
</evidence>
<organism evidence="4 5">
    <name type="scientific">Edwardsiella anguillarum ET080813</name>
    <dbReference type="NCBI Taxonomy" id="667120"/>
    <lineage>
        <taxon>Bacteria</taxon>
        <taxon>Pseudomonadati</taxon>
        <taxon>Pseudomonadota</taxon>
        <taxon>Gammaproteobacteria</taxon>
        <taxon>Enterobacterales</taxon>
        <taxon>Hafniaceae</taxon>
        <taxon>Edwardsiella</taxon>
    </lineage>
</organism>
<dbReference type="AlphaFoldDB" id="A0A076LKV9"/>
<dbReference type="PANTHER" id="PTHR30006">
    <property type="entry name" value="THIAMINE-BINDING PERIPLASMIC PROTEIN-RELATED"/>
    <property type="match status" value="1"/>
</dbReference>
<dbReference type="Gene3D" id="3.40.190.10">
    <property type="entry name" value="Periplasmic binding protein-like II"/>
    <property type="match status" value="2"/>
</dbReference>
<accession>A0A076LKV9</accession>
<dbReference type="PANTHER" id="PTHR30006:SF15">
    <property type="entry name" value="IRON-UTILIZATION PERIPLASMIC PROTEIN"/>
    <property type="match status" value="1"/>
</dbReference>
<dbReference type="GO" id="GO:0030288">
    <property type="term" value="C:outer membrane-bounded periplasmic space"/>
    <property type="evidence" value="ECO:0007669"/>
    <property type="project" value="TreeGrafter"/>
</dbReference>
<dbReference type="Proteomes" id="UP000028681">
    <property type="component" value="Chromosome"/>
</dbReference>
<dbReference type="SUPFAM" id="SSF53850">
    <property type="entry name" value="Periplasmic binding protein-like II"/>
    <property type="match status" value="1"/>
</dbReference>